<proteinExistence type="predicted"/>
<gene>
    <name evidence="1" type="ORF">MM415B06003_0007</name>
</gene>
<evidence type="ECO:0000313" key="1">
    <source>
        <dbReference type="EMBL" id="QJA97692.1"/>
    </source>
</evidence>
<name>A0A6M3LVX2_9ZZZZ</name>
<reference evidence="1" key="1">
    <citation type="submission" date="2020-03" db="EMBL/GenBank/DDBJ databases">
        <title>The deep terrestrial virosphere.</title>
        <authorList>
            <person name="Holmfeldt K."/>
            <person name="Nilsson E."/>
            <person name="Simone D."/>
            <person name="Lopez-Fernandez M."/>
            <person name="Wu X."/>
            <person name="de Brujin I."/>
            <person name="Lundin D."/>
            <person name="Andersson A."/>
            <person name="Bertilsson S."/>
            <person name="Dopson M."/>
        </authorList>
    </citation>
    <scope>NUCLEOTIDE SEQUENCE</scope>
    <source>
        <strain evidence="1">MM415B06003</strain>
    </source>
</reference>
<protein>
    <submittedName>
        <fullName evidence="1">Uncharacterized protein</fullName>
    </submittedName>
</protein>
<dbReference type="AlphaFoldDB" id="A0A6M3LVX2"/>
<accession>A0A6M3LVX2</accession>
<sequence length="82" mass="9189">MADYYYAIVTYHSGDKVRLVHKGKEPTPATMALLAPIGAFIEICEPLPSEKQGQYREVEEAHATACRVGWHPQMDVPESDDE</sequence>
<organism evidence="1">
    <name type="scientific">viral metagenome</name>
    <dbReference type="NCBI Taxonomy" id="1070528"/>
    <lineage>
        <taxon>unclassified sequences</taxon>
        <taxon>metagenomes</taxon>
        <taxon>organismal metagenomes</taxon>
    </lineage>
</organism>
<dbReference type="EMBL" id="MT143516">
    <property type="protein sequence ID" value="QJA97692.1"/>
    <property type="molecule type" value="Genomic_DNA"/>
</dbReference>